<dbReference type="Proteomes" id="UP000885847">
    <property type="component" value="Unassembled WGS sequence"/>
</dbReference>
<evidence type="ECO:0000313" key="1">
    <source>
        <dbReference type="EMBL" id="HDI83400.1"/>
    </source>
</evidence>
<dbReference type="Pfam" id="PF02572">
    <property type="entry name" value="CobA_CobO_BtuR"/>
    <property type="match status" value="1"/>
</dbReference>
<proteinExistence type="predicted"/>
<dbReference type="AlphaFoldDB" id="A0A7C0ZAA2"/>
<dbReference type="PIRSF" id="PIRSF015617">
    <property type="entry name" value="Adensltrnsf_CobA"/>
    <property type="match status" value="1"/>
</dbReference>
<dbReference type="PANTHER" id="PTHR46638:SF1">
    <property type="entry name" value="CORRINOID ADENOSYLTRANSFERASE"/>
    <property type="match status" value="1"/>
</dbReference>
<dbReference type="GO" id="GO:0008817">
    <property type="term" value="F:corrinoid adenosyltransferase activity"/>
    <property type="evidence" value="ECO:0007669"/>
    <property type="project" value="InterPro"/>
</dbReference>
<gene>
    <name evidence="1" type="ORF">ENF18_06375</name>
</gene>
<dbReference type="SUPFAM" id="SSF52540">
    <property type="entry name" value="P-loop containing nucleoside triphosphate hydrolases"/>
    <property type="match status" value="1"/>
</dbReference>
<dbReference type="Gene3D" id="3.40.50.300">
    <property type="entry name" value="P-loop containing nucleotide triphosphate hydrolases"/>
    <property type="match status" value="1"/>
</dbReference>
<protein>
    <submittedName>
        <fullName evidence="1">Cob(I)yrinic acid a,c-diamide adenosyltransferase</fullName>
    </submittedName>
</protein>
<dbReference type="EMBL" id="DQWE01000300">
    <property type="protein sequence ID" value="HDI83400.1"/>
    <property type="molecule type" value="Genomic_DNA"/>
</dbReference>
<dbReference type="InterPro" id="IPR027417">
    <property type="entry name" value="P-loop_NTPase"/>
</dbReference>
<reference evidence="1" key="1">
    <citation type="journal article" date="2020" name="mSystems">
        <title>Genome- and Community-Level Interaction Insights into Carbon Utilization and Element Cycling Functions of Hydrothermarchaeota in Hydrothermal Sediment.</title>
        <authorList>
            <person name="Zhou Z."/>
            <person name="Liu Y."/>
            <person name="Xu W."/>
            <person name="Pan J."/>
            <person name="Luo Z.H."/>
            <person name="Li M."/>
        </authorList>
    </citation>
    <scope>NUCLEOTIDE SEQUENCE [LARGE SCALE GENOMIC DNA]</scope>
    <source>
        <strain evidence="1">HyVt-102</strain>
    </source>
</reference>
<sequence length="170" mass="19214">MEHTNFLHVYTGDGKGKTTASIGLGIRAHGRGLRVCVYHFLKPRDSGEDIVMKKLGIPVHHYGIEGFFKPTKPPDKLKDIIKQGFRDAINTIKSGEFDLVILDEANYCFFAGLMPVDDFIKSIEDARCEIICTGRNAPDKLIERADLVTEMKEIKHYFQKGIQAREGIEF</sequence>
<dbReference type="GO" id="GO:0009236">
    <property type="term" value="P:cobalamin biosynthetic process"/>
    <property type="evidence" value="ECO:0007669"/>
    <property type="project" value="InterPro"/>
</dbReference>
<dbReference type="GO" id="GO:0005524">
    <property type="term" value="F:ATP binding"/>
    <property type="evidence" value="ECO:0007669"/>
    <property type="project" value="InterPro"/>
</dbReference>
<name>A0A7C0ZAA2_UNCW3</name>
<dbReference type="InterPro" id="IPR003724">
    <property type="entry name" value="CblAdoTrfase_CobA"/>
</dbReference>
<organism evidence="1">
    <name type="scientific">candidate division WOR-3 bacterium</name>
    <dbReference type="NCBI Taxonomy" id="2052148"/>
    <lineage>
        <taxon>Bacteria</taxon>
        <taxon>Bacteria division WOR-3</taxon>
    </lineage>
</organism>
<accession>A0A7C0ZAA2</accession>
<dbReference type="PANTHER" id="PTHR46638">
    <property type="entry name" value="CORRINOID ADENOSYLTRANSFERASE"/>
    <property type="match status" value="1"/>
</dbReference>
<comment type="caution">
    <text evidence="1">The sequence shown here is derived from an EMBL/GenBank/DDBJ whole genome shotgun (WGS) entry which is preliminary data.</text>
</comment>